<feature type="transmembrane region" description="Helical" evidence="1">
    <location>
        <begin position="84"/>
        <end position="105"/>
    </location>
</feature>
<dbReference type="EMBL" id="RPFJ01000040">
    <property type="protein sequence ID" value="RPD93058.1"/>
    <property type="molecule type" value="Genomic_DNA"/>
</dbReference>
<evidence type="ECO:0000313" key="2">
    <source>
        <dbReference type="EMBL" id="RPD93058.1"/>
    </source>
</evidence>
<sequence>MKNFIKSLKHLPKIWAALSYSALLVFSLFLFFGRSIPEIRIASLLKVFPDFYKHVSNFSLTLIVFVSIGYIGLMVGLKLKHITIIGIVFGIINMIFEFFISILNTPDKTDAVYGVSSVILGLLFLYTVKKSGLQKNKL</sequence>
<reference evidence="2 3" key="1">
    <citation type="submission" date="2018-11" db="EMBL/GenBank/DDBJ databases">
        <title>Aureibaculum marinum gen. nov., sp. nov., a member of the family Flavobacteriaceae isolated from the Bohai Sea.</title>
        <authorList>
            <person name="Ji X."/>
        </authorList>
    </citation>
    <scope>NUCLEOTIDE SEQUENCE [LARGE SCALE GENOMIC DNA]</scope>
    <source>
        <strain evidence="2 3">BH-SD17</strain>
    </source>
</reference>
<gene>
    <name evidence="2" type="ORF">EGM88_14005</name>
</gene>
<feature type="transmembrane region" description="Helical" evidence="1">
    <location>
        <begin position="12"/>
        <end position="36"/>
    </location>
</feature>
<evidence type="ECO:0000313" key="3">
    <source>
        <dbReference type="Proteomes" id="UP000270856"/>
    </source>
</evidence>
<keyword evidence="1" id="KW-0472">Membrane</keyword>
<dbReference type="Proteomes" id="UP000270856">
    <property type="component" value="Unassembled WGS sequence"/>
</dbReference>
<evidence type="ECO:0008006" key="4">
    <source>
        <dbReference type="Google" id="ProtNLM"/>
    </source>
</evidence>
<proteinExistence type="predicted"/>
<keyword evidence="1" id="KW-0812">Transmembrane</keyword>
<keyword evidence="1" id="KW-1133">Transmembrane helix</keyword>
<dbReference type="AlphaFoldDB" id="A0A3N4NE07"/>
<keyword evidence="3" id="KW-1185">Reference proteome</keyword>
<organism evidence="2 3">
    <name type="scientific">Aureibaculum marinum</name>
    <dbReference type="NCBI Taxonomy" id="2487930"/>
    <lineage>
        <taxon>Bacteria</taxon>
        <taxon>Pseudomonadati</taxon>
        <taxon>Bacteroidota</taxon>
        <taxon>Flavobacteriia</taxon>
        <taxon>Flavobacteriales</taxon>
        <taxon>Flavobacteriaceae</taxon>
        <taxon>Aureibaculum</taxon>
    </lineage>
</organism>
<feature type="transmembrane region" description="Helical" evidence="1">
    <location>
        <begin position="56"/>
        <end position="77"/>
    </location>
</feature>
<protein>
    <recommendedName>
        <fullName evidence="4">VanZ-like domain-containing protein</fullName>
    </recommendedName>
</protein>
<dbReference type="OrthoDB" id="5975840at2"/>
<feature type="transmembrane region" description="Helical" evidence="1">
    <location>
        <begin position="111"/>
        <end position="128"/>
    </location>
</feature>
<accession>A0A3N4NE07</accession>
<evidence type="ECO:0000256" key="1">
    <source>
        <dbReference type="SAM" id="Phobius"/>
    </source>
</evidence>
<comment type="caution">
    <text evidence="2">The sequence shown here is derived from an EMBL/GenBank/DDBJ whole genome shotgun (WGS) entry which is preliminary data.</text>
</comment>
<name>A0A3N4NE07_9FLAO</name>
<dbReference type="RefSeq" id="WP_123899040.1">
    <property type="nucleotide sequence ID" value="NZ_RPFJ01000040.1"/>
</dbReference>